<keyword evidence="3" id="KW-1185">Reference proteome</keyword>
<reference evidence="2" key="1">
    <citation type="submission" date="2021-06" db="EMBL/GenBank/DDBJ databases">
        <authorList>
            <person name="Kallberg Y."/>
            <person name="Tangrot J."/>
            <person name="Rosling A."/>
        </authorList>
    </citation>
    <scope>NUCLEOTIDE SEQUENCE</scope>
    <source>
        <strain evidence="2">CL551</strain>
    </source>
</reference>
<proteinExistence type="predicted"/>
<evidence type="ECO:0000256" key="1">
    <source>
        <dbReference type="SAM" id="MobiDB-lite"/>
    </source>
</evidence>
<name>A0A9N9G836_9GLOM</name>
<feature type="compositionally biased region" description="Basic and acidic residues" evidence="1">
    <location>
        <begin position="112"/>
        <end position="128"/>
    </location>
</feature>
<comment type="caution">
    <text evidence="2">The sequence shown here is derived from an EMBL/GenBank/DDBJ whole genome shotgun (WGS) entry which is preliminary data.</text>
</comment>
<sequence length="128" mass="14717">MGGIEIPFETIRGSNEFSHLHTVDVNQLEERQIISLIITSLSSLICLDRPKAVCACVIRCTHVVEHRVITHQFIDTSMMECFHLLTSFFESARAADIDDKKNKDAPTSNSMRMKEFSKHRWNELDSHQ</sequence>
<organism evidence="2 3">
    <name type="scientific">Acaulospora morrowiae</name>
    <dbReference type="NCBI Taxonomy" id="94023"/>
    <lineage>
        <taxon>Eukaryota</taxon>
        <taxon>Fungi</taxon>
        <taxon>Fungi incertae sedis</taxon>
        <taxon>Mucoromycota</taxon>
        <taxon>Glomeromycotina</taxon>
        <taxon>Glomeromycetes</taxon>
        <taxon>Diversisporales</taxon>
        <taxon>Acaulosporaceae</taxon>
        <taxon>Acaulospora</taxon>
    </lineage>
</organism>
<dbReference type="AlphaFoldDB" id="A0A9N9G836"/>
<accession>A0A9N9G836</accession>
<dbReference type="Proteomes" id="UP000789342">
    <property type="component" value="Unassembled WGS sequence"/>
</dbReference>
<dbReference type="EMBL" id="CAJVPV010005061">
    <property type="protein sequence ID" value="CAG8583938.1"/>
    <property type="molecule type" value="Genomic_DNA"/>
</dbReference>
<gene>
    <name evidence="2" type="ORF">AMORRO_LOCUS7035</name>
</gene>
<evidence type="ECO:0000313" key="2">
    <source>
        <dbReference type="EMBL" id="CAG8583938.1"/>
    </source>
</evidence>
<evidence type="ECO:0000313" key="3">
    <source>
        <dbReference type="Proteomes" id="UP000789342"/>
    </source>
</evidence>
<protein>
    <submittedName>
        <fullName evidence="2">5309_t:CDS:1</fullName>
    </submittedName>
</protein>
<feature type="region of interest" description="Disordered" evidence="1">
    <location>
        <begin position="98"/>
        <end position="128"/>
    </location>
</feature>